<keyword evidence="1" id="KW-0732">Signal</keyword>
<protein>
    <submittedName>
        <fullName evidence="2">Uncharacterized protein</fullName>
    </submittedName>
</protein>
<keyword evidence="3" id="KW-1185">Reference proteome</keyword>
<dbReference type="Proteomes" id="UP000266841">
    <property type="component" value="Unassembled WGS sequence"/>
</dbReference>
<evidence type="ECO:0000313" key="3">
    <source>
        <dbReference type="Proteomes" id="UP000266841"/>
    </source>
</evidence>
<dbReference type="OrthoDB" id="37242at2759"/>
<dbReference type="AlphaFoldDB" id="K0TJ75"/>
<sequence>MKCPNRLVTLLTLACISSCQGRRGALVRDGMNSRGSSERDPASNVDPDVHAITTRCSKWNIDPINVECIDASVRTRVQGILSSDIQTTPMEVFFRKKQLSGKRQGWMRATASLNKSPVRAVWACSSPETDTSMTYDDISAKSGTAIKRKVGSNVLEDSYEDCLKRVYGKYVELEVLLPKTKATANARVPPSLVYTVPIKTGNVNPLGMVSKSRATVTLYPNGRTLLTDTELRSGKSIPNDERIRLGLTNVHVPLGSSLIDPSWVKGRKIFWKDQGPHHLGPQPSLFTLKIEQSSQLLGFRYVVACSNGLPLRSLAPIHLSWKGFPPTLTKAELISNSSCVAKVRHLTNEKLAMRFGSPGPLGLYSCASWRHWYGVASYHQIGSLDQCLPVSLYRCQSPKRVGLEEGVTTKVSQSAKKKCSEGEVIMSNPACECNQRLGLHNRLF</sequence>
<proteinExistence type="predicted"/>
<dbReference type="eggNOG" id="ENOG502RX0S">
    <property type="taxonomic scope" value="Eukaryota"/>
</dbReference>
<evidence type="ECO:0000256" key="1">
    <source>
        <dbReference type="SAM" id="SignalP"/>
    </source>
</evidence>
<comment type="caution">
    <text evidence="2">The sequence shown here is derived from an EMBL/GenBank/DDBJ whole genome shotgun (WGS) entry which is preliminary data.</text>
</comment>
<evidence type="ECO:0000313" key="2">
    <source>
        <dbReference type="EMBL" id="EJK73951.1"/>
    </source>
</evidence>
<feature type="signal peptide" evidence="1">
    <location>
        <begin position="1"/>
        <end position="21"/>
    </location>
</feature>
<reference evidence="2 3" key="1">
    <citation type="journal article" date="2012" name="Genome Biol.">
        <title>Genome and low-iron response of an oceanic diatom adapted to chronic iron limitation.</title>
        <authorList>
            <person name="Lommer M."/>
            <person name="Specht M."/>
            <person name="Roy A.S."/>
            <person name="Kraemer L."/>
            <person name="Andreson R."/>
            <person name="Gutowska M.A."/>
            <person name="Wolf J."/>
            <person name="Bergner S.V."/>
            <person name="Schilhabel M.B."/>
            <person name="Klostermeier U.C."/>
            <person name="Beiko R.G."/>
            <person name="Rosenstiel P."/>
            <person name="Hippler M."/>
            <person name="Laroche J."/>
        </authorList>
    </citation>
    <scope>NUCLEOTIDE SEQUENCE [LARGE SCALE GENOMIC DNA]</scope>
    <source>
        <strain evidence="2 3">CCMP1005</strain>
    </source>
</reference>
<dbReference type="EMBL" id="AGNL01004075">
    <property type="protein sequence ID" value="EJK73951.1"/>
    <property type="molecule type" value="Genomic_DNA"/>
</dbReference>
<name>K0TJ75_THAOC</name>
<organism evidence="2 3">
    <name type="scientific">Thalassiosira oceanica</name>
    <name type="common">Marine diatom</name>
    <dbReference type="NCBI Taxonomy" id="159749"/>
    <lineage>
        <taxon>Eukaryota</taxon>
        <taxon>Sar</taxon>
        <taxon>Stramenopiles</taxon>
        <taxon>Ochrophyta</taxon>
        <taxon>Bacillariophyta</taxon>
        <taxon>Coscinodiscophyceae</taxon>
        <taxon>Thalassiosirophycidae</taxon>
        <taxon>Thalassiosirales</taxon>
        <taxon>Thalassiosiraceae</taxon>
        <taxon>Thalassiosira</taxon>
    </lineage>
</organism>
<feature type="chain" id="PRO_5003838520" evidence="1">
    <location>
        <begin position="22"/>
        <end position="444"/>
    </location>
</feature>
<gene>
    <name evidence="2" type="ORF">THAOC_04401</name>
</gene>
<accession>K0TJ75</accession>